<dbReference type="GO" id="GO:0007165">
    <property type="term" value="P:signal transduction"/>
    <property type="evidence" value="ECO:0007669"/>
    <property type="project" value="UniProtKB-KW"/>
</dbReference>
<dbReference type="InterPro" id="IPR004089">
    <property type="entry name" value="MCPsignal_dom"/>
</dbReference>
<feature type="transmembrane region" description="Helical" evidence="5">
    <location>
        <begin position="13"/>
        <end position="35"/>
    </location>
</feature>
<keyword evidence="5" id="KW-0812">Transmembrane</keyword>
<proteinExistence type="inferred from homology"/>
<dbReference type="Pfam" id="PF00015">
    <property type="entry name" value="MCPsignal"/>
    <property type="match status" value="1"/>
</dbReference>
<dbReference type="CDD" id="cd11386">
    <property type="entry name" value="MCP_signal"/>
    <property type="match status" value="1"/>
</dbReference>
<dbReference type="EMBL" id="JACHFH010000003">
    <property type="protein sequence ID" value="MBB5335315.1"/>
    <property type="molecule type" value="Genomic_DNA"/>
</dbReference>
<evidence type="ECO:0000313" key="9">
    <source>
        <dbReference type="Proteomes" id="UP000559117"/>
    </source>
</evidence>
<keyword evidence="4" id="KW-0175">Coiled coil</keyword>
<keyword evidence="5" id="KW-1133">Transmembrane helix</keyword>
<evidence type="ECO:0000259" key="6">
    <source>
        <dbReference type="PROSITE" id="PS50111"/>
    </source>
</evidence>
<evidence type="ECO:0000256" key="1">
    <source>
        <dbReference type="ARBA" id="ARBA00023224"/>
    </source>
</evidence>
<keyword evidence="1 3" id="KW-0807">Transducer</keyword>
<accession>A0A840US02</accession>
<evidence type="ECO:0000313" key="8">
    <source>
        <dbReference type="EMBL" id="MBB5335315.1"/>
    </source>
</evidence>
<feature type="domain" description="Methyl-accepting transducer" evidence="6">
    <location>
        <begin position="287"/>
        <end position="523"/>
    </location>
</feature>
<organism evidence="8 9">
    <name type="scientific">Pectinatus brassicae</name>
    <dbReference type="NCBI Taxonomy" id="862415"/>
    <lineage>
        <taxon>Bacteria</taxon>
        <taxon>Bacillati</taxon>
        <taxon>Bacillota</taxon>
        <taxon>Negativicutes</taxon>
        <taxon>Selenomonadales</taxon>
        <taxon>Selenomonadaceae</taxon>
        <taxon>Pectinatus</taxon>
    </lineage>
</organism>
<dbReference type="SMART" id="SM00304">
    <property type="entry name" value="HAMP"/>
    <property type="match status" value="1"/>
</dbReference>
<evidence type="ECO:0000256" key="3">
    <source>
        <dbReference type="PROSITE-ProRule" id="PRU00284"/>
    </source>
</evidence>
<dbReference type="CDD" id="cd19411">
    <property type="entry name" value="MCP2201-like_sensor"/>
    <property type="match status" value="1"/>
</dbReference>
<dbReference type="PANTHER" id="PTHR32089">
    <property type="entry name" value="METHYL-ACCEPTING CHEMOTAXIS PROTEIN MCPB"/>
    <property type="match status" value="1"/>
</dbReference>
<dbReference type="Pfam" id="PF12729">
    <property type="entry name" value="4HB_MCP_1"/>
    <property type="match status" value="1"/>
</dbReference>
<comment type="similarity">
    <text evidence="2">Belongs to the methyl-accepting chemotaxis (MCP) protein family.</text>
</comment>
<name>A0A840US02_9FIRM</name>
<feature type="coiled-coil region" evidence="4">
    <location>
        <begin position="256"/>
        <end position="326"/>
    </location>
</feature>
<dbReference type="InterPro" id="IPR003660">
    <property type="entry name" value="HAMP_dom"/>
</dbReference>
<dbReference type="Gene3D" id="1.10.287.950">
    <property type="entry name" value="Methyl-accepting chemotaxis protein"/>
    <property type="match status" value="1"/>
</dbReference>
<gene>
    <name evidence="8" type="ORF">HNR32_000435</name>
</gene>
<reference evidence="8 9" key="1">
    <citation type="submission" date="2020-08" db="EMBL/GenBank/DDBJ databases">
        <title>Genomic Encyclopedia of Type Strains, Phase IV (KMG-IV): sequencing the most valuable type-strain genomes for metagenomic binning, comparative biology and taxonomic classification.</title>
        <authorList>
            <person name="Goeker M."/>
        </authorList>
    </citation>
    <scope>NUCLEOTIDE SEQUENCE [LARGE SCALE GENOMIC DNA]</scope>
    <source>
        <strain evidence="8 9">DSM 24661</strain>
    </source>
</reference>
<dbReference type="GO" id="GO:0016020">
    <property type="term" value="C:membrane"/>
    <property type="evidence" value="ECO:0007669"/>
    <property type="project" value="InterPro"/>
</dbReference>
<comment type="caution">
    <text evidence="8">The sequence shown here is derived from an EMBL/GenBank/DDBJ whole genome shotgun (WGS) entry which is preliminary data.</text>
</comment>
<evidence type="ECO:0000256" key="2">
    <source>
        <dbReference type="ARBA" id="ARBA00029447"/>
    </source>
</evidence>
<protein>
    <submittedName>
        <fullName evidence="8">Methyl-accepting chemotaxis protein</fullName>
    </submittedName>
</protein>
<dbReference type="PROSITE" id="PS50111">
    <property type="entry name" value="CHEMOTAXIS_TRANSDUC_2"/>
    <property type="match status" value="1"/>
</dbReference>
<dbReference type="SMART" id="SM00283">
    <property type="entry name" value="MA"/>
    <property type="match status" value="1"/>
</dbReference>
<feature type="transmembrane region" description="Helical" evidence="5">
    <location>
        <begin position="191"/>
        <end position="212"/>
    </location>
</feature>
<evidence type="ECO:0000259" key="7">
    <source>
        <dbReference type="PROSITE" id="PS50885"/>
    </source>
</evidence>
<dbReference type="AlphaFoldDB" id="A0A840US02"/>
<evidence type="ECO:0000256" key="5">
    <source>
        <dbReference type="SAM" id="Phobius"/>
    </source>
</evidence>
<dbReference type="SUPFAM" id="SSF58104">
    <property type="entry name" value="Methyl-accepting chemotaxis protein (MCP) signaling domain"/>
    <property type="match status" value="1"/>
</dbReference>
<dbReference type="PANTHER" id="PTHR32089:SF112">
    <property type="entry name" value="LYSOZYME-LIKE PROTEIN-RELATED"/>
    <property type="match status" value="1"/>
</dbReference>
<feature type="domain" description="HAMP" evidence="7">
    <location>
        <begin position="213"/>
        <end position="268"/>
    </location>
</feature>
<dbReference type="InterPro" id="IPR047347">
    <property type="entry name" value="YvaQ-like_sensor"/>
</dbReference>
<keyword evidence="9" id="KW-1185">Reference proteome</keyword>
<dbReference type="Proteomes" id="UP000559117">
    <property type="component" value="Unassembled WGS sequence"/>
</dbReference>
<dbReference type="InterPro" id="IPR024478">
    <property type="entry name" value="HlyB_4HB_MCP"/>
</dbReference>
<keyword evidence="5" id="KW-0472">Membrane</keyword>
<evidence type="ECO:0000256" key="4">
    <source>
        <dbReference type="SAM" id="Coils"/>
    </source>
</evidence>
<sequence>MSWFNNLKVGVKLGILGIGSIITLFIVGIIGYLSINHATNALQDMYAQQLKASMLINDARAHTGKLEADIYAIMASNNVSLNQEYNNDITVRSKKFSEDAKTFEQLDLSDKQRSLQKKIMEHVQEYRAIRTKVVELSMQNKKAEAFELFVSKGKPLNDIINDDLLALSQDVETTAAQIDKNNTTLAVYTKAVYIVIDILSLIIIAVLSILIYKQIAGRLTDFKQYFVVLAEGDFSKKISAASLNDKSEFGEVSRAVETMKENIVSLIKELTNAIEQLSSSSEELTANSEQSAQASDQIAGAIAKVAEASEEQLNAANNANDVVEQISTAIAQVANNTQTVANSAEDTAGAANHGGESIQKAVEQMHTIENKTNSTAQVIGELEEKSKQIGQIVDVIAGIAGQTNLLALNAAIEAARAGEGGKGFAVVAEEVRKLAEQSQEAAKQITELIGDMQKKTDNAVIYMNDGKNEVELGAKVVAGAGSSFEKILAMVNRMSGEIHEISAAVQQITSSTQDVVTVVNDIDNAAKKNSAQTQTISASTQEQSASMEEIAGASEHLAKMAEGLERAVFKFKI</sequence>
<dbReference type="PROSITE" id="PS50885">
    <property type="entry name" value="HAMP"/>
    <property type="match status" value="1"/>
</dbReference>